<dbReference type="Gene3D" id="3.40.50.1820">
    <property type="entry name" value="alpha/beta hydrolase"/>
    <property type="match status" value="1"/>
</dbReference>
<dbReference type="PANTHER" id="PTHR11610:SF165">
    <property type="entry name" value="PANCREATIC LIPASE-RELATED PROTEIN 2"/>
    <property type="match status" value="1"/>
</dbReference>
<dbReference type="GO" id="GO:0005615">
    <property type="term" value="C:extracellular space"/>
    <property type="evidence" value="ECO:0007669"/>
    <property type="project" value="TreeGrafter"/>
</dbReference>
<sequence length="292" mass="33121">MSGSTDRGKQTIKKMPCQCAGATQSYSLFRTGEQSSSQDGLTPISRYFDNTPAEVRLDKSDAQIVDVIHTDLSYVSGYGTSQTVGHLDFYTNRYHEVSRCAAGSDFNCDYFRSVHYYSESIVSPNGFLGYPCGLKSAFLTDCFTCPKRGCPMMGHYADSYDGITNKSQIFQLRTRSNEPYSQWLYKLSVNIRSNDKYFVFTVVLYRQNGKTQTYKVNRNAPLFYDSLIYAEEYIGTVYKVTVQWGYTSFSAPKTFRVESVTLQFTQYSHANKFCNTNHEGVGMAVLQTFLPC</sequence>
<dbReference type="Proteomes" id="UP000515156">
    <property type="component" value="Chromosome 5"/>
</dbReference>
<dbReference type="SUPFAM" id="SSF49723">
    <property type="entry name" value="Lipase/lipooxygenase domain (PLAT/LH2 domain)"/>
    <property type="match status" value="1"/>
</dbReference>
<evidence type="ECO:0000256" key="7">
    <source>
        <dbReference type="RuleBase" id="RU004262"/>
    </source>
</evidence>
<evidence type="ECO:0000313" key="9">
    <source>
        <dbReference type="Proteomes" id="UP000515156"/>
    </source>
</evidence>
<keyword evidence="6" id="KW-0443">Lipid metabolism</keyword>
<dbReference type="GeneID" id="115471041"/>
<dbReference type="GO" id="GO:0004465">
    <property type="term" value="F:lipoprotein lipase activity"/>
    <property type="evidence" value="ECO:0007669"/>
    <property type="project" value="TreeGrafter"/>
</dbReference>
<comment type="subcellular location">
    <subcellularLocation>
        <location evidence="1">Secreted</location>
    </subcellularLocation>
</comment>
<evidence type="ECO:0000256" key="2">
    <source>
        <dbReference type="ARBA" id="ARBA00010701"/>
    </source>
</evidence>
<dbReference type="Pfam" id="PF00151">
    <property type="entry name" value="Lipase"/>
    <property type="match status" value="1"/>
</dbReference>
<dbReference type="InterPro" id="IPR029058">
    <property type="entry name" value="AB_hydrolase_fold"/>
</dbReference>
<evidence type="ECO:0000259" key="8">
    <source>
        <dbReference type="Pfam" id="PF00151"/>
    </source>
</evidence>
<dbReference type="PANTHER" id="PTHR11610">
    <property type="entry name" value="LIPASE"/>
    <property type="match status" value="1"/>
</dbReference>
<dbReference type="InterPro" id="IPR013818">
    <property type="entry name" value="Lipase"/>
</dbReference>
<organism evidence="9 10">
    <name type="scientific">Microcaecilia unicolor</name>
    <dbReference type="NCBI Taxonomy" id="1415580"/>
    <lineage>
        <taxon>Eukaryota</taxon>
        <taxon>Metazoa</taxon>
        <taxon>Chordata</taxon>
        <taxon>Craniata</taxon>
        <taxon>Vertebrata</taxon>
        <taxon>Euteleostomi</taxon>
        <taxon>Amphibia</taxon>
        <taxon>Gymnophiona</taxon>
        <taxon>Siphonopidae</taxon>
        <taxon>Microcaecilia</taxon>
    </lineage>
</organism>
<evidence type="ECO:0000256" key="3">
    <source>
        <dbReference type="ARBA" id="ARBA00022525"/>
    </source>
</evidence>
<evidence type="ECO:0000313" key="10">
    <source>
        <dbReference type="RefSeq" id="XP_030060569.1"/>
    </source>
</evidence>
<accession>A0A6P7YCL5</accession>
<evidence type="ECO:0000256" key="1">
    <source>
        <dbReference type="ARBA" id="ARBA00004613"/>
    </source>
</evidence>
<keyword evidence="3" id="KW-0964">Secreted</keyword>
<dbReference type="OrthoDB" id="199913at2759"/>
<dbReference type="PRINTS" id="PR00821">
    <property type="entry name" value="TAGLIPASE"/>
</dbReference>
<feature type="domain" description="Lipase" evidence="8">
    <location>
        <begin position="40"/>
        <end position="180"/>
    </location>
</feature>
<comment type="similarity">
    <text evidence="2 7">Belongs to the AB hydrolase superfamily. Lipase family.</text>
</comment>
<name>A0A6P7YCL5_9AMPH</name>
<dbReference type="KEGG" id="muo:115471041"/>
<reference evidence="10" key="1">
    <citation type="submission" date="2025-08" db="UniProtKB">
        <authorList>
            <consortium name="RefSeq"/>
        </authorList>
    </citation>
    <scope>IDENTIFICATION</scope>
</reference>
<dbReference type="InterPro" id="IPR036392">
    <property type="entry name" value="PLAT/LH2_dom_sf"/>
</dbReference>
<evidence type="ECO:0000256" key="6">
    <source>
        <dbReference type="ARBA" id="ARBA00023098"/>
    </source>
</evidence>
<dbReference type="SUPFAM" id="SSF53474">
    <property type="entry name" value="alpha/beta-Hydrolases"/>
    <property type="match status" value="1"/>
</dbReference>
<dbReference type="AlphaFoldDB" id="A0A6P7YCL5"/>
<dbReference type="Gene3D" id="2.60.60.20">
    <property type="entry name" value="PLAT/LH2 domain"/>
    <property type="match status" value="1"/>
</dbReference>
<keyword evidence="9" id="KW-1185">Reference proteome</keyword>
<keyword evidence="4" id="KW-0378">Hydrolase</keyword>
<dbReference type="InParanoid" id="A0A6P7YCL5"/>
<evidence type="ECO:0000256" key="4">
    <source>
        <dbReference type="ARBA" id="ARBA00022801"/>
    </source>
</evidence>
<keyword evidence="5" id="KW-0442">Lipid degradation</keyword>
<evidence type="ECO:0000256" key="5">
    <source>
        <dbReference type="ARBA" id="ARBA00022963"/>
    </source>
</evidence>
<protein>
    <submittedName>
        <fullName evidence="10">Pancreatic lipase-related protein 2-like</fullName>
    </submittedName>
</protein>
<dbReference type="RefSeq" id="XP_030060569.1">
    <property type="nucleotide sequence ID" value="XM_030204709.1"/>
</dbReference>
<proteinExistence type="inferred from homology"/>
<dbReference type="GO" id="GO:0016042">
    <property type="term" value="P:lipid catabolic process"/>
    <property type="evidence" value="ECO:0007669"/>
    <property type="project" value="UniProtKB-KW"/>
</dbReference>
<dbReference type="InterPro" id="IPR000734">
    <property type="entry name" value="TAG_lipase"/>
</dbReference>
<gene>
    <name evidence="10" type="primary">LOC115471041</name>
</gene>